<comment type="caution">
    <text evidence="2">The sequence shown here is derived from an EMBL/GenBank/DDBJ whole genome shotgun (WGS) entry which is preliminary data.</text>
</comment>
<evidence type="ECO:0000313" key="3">
    <source>
        <dbReference type="Proteomes" id="UP001056766"/>
    </source>
</evidence>
<dbReference type="RefSeq" id="WP_250868600.1">
    <property type="nucleotide sequence ID" value="NZ_JAGSOI010000041.1"/>
</dbReference>
<dbReference type="PROSITE" id="PS51257">
    <property type="entry name" value="PROKAR_LIPOPROTEIN"/>
    <property type="match status" value="1"/>
</dbReference>
<dbReference type="Gene3D" id="3.40.30.10">
    <property type="entry name" value="Glutaredoxin"/>
    <property type="match status" value="1"/>
</dbReference>
<dbReference type="AlphaFoldDB" id="A0A9E4ZFR1"/>
<reference evidence="2" key="1">
    <citation type="journal article" date="2021" name="mSystems">
        <title>Bacteria and Archaea Synergistically Convert Glycine Betaine to Biogenic Methane in the Formosa Cold Seep of the South China Sea.</title>
        <authorList>
            <person name="Li L."/>
            <person name="Zhang W."/>
            <person name="Zhang S."/>
            <person name="Song L."/>
            <person name="Sun Q."/>
            <person name="Zhang H."/>
            <person name="Xiang H."/>
            <person name="Dong X."/>
        </authorList>
    </citation>
    <scope>NUCLEOTIDE SEQUENCE</scope>
    <source>
        <strain evidence="2">LLY</strain>
    </source>
</reference>
<dbReference type="InterPro" id="IPR013766">
    <property type="entry name" value="Thioredoxin_domain"/>
</dbReference>
<dbReference type="SUPFAM" id="SSF52833">
    <property type="entry name" value="Thioredoxin-like"/>
    <property type="match status" value="1"/>
</dbReference>
<dbReference type="InterPro" id="IPR013740">
    <property type="entry name" value="Redoxin"/>
</dbReference>
<gene>
    <name evidence="2" type="ORF">KDK67_09740</name>
</gene>
<dbReference type="GO" id="GO:0016491">
    <property type="term" value="F:oxidoreductase activity"/>
    <property type="evidence" value="ECO:0007669"/>
    <property type="project" value="InterPro"/>
</dbReference>
<feature type="domain" description="Thioredoxin" evidence="1">
    <location>
        <begin position="32"/>
        <end position="171"/>
    </location>
</feature>
<dbReference type="InterPro" id="IPR050553">
    <property type="entry name" value="Thioredoxin_ResA/DsbE_sf"/>
</dbReference>
<dbReference type="EMBL" id="JAGSOI010000041">
    <property type="protein sequence ID" value="MCM1987261.1"/>
    <property type="molecule type" value="Genomic_DNA"/>
</dbReference>
<protein>
    <submittedName>
        <fullName evidence="2">Redoxin family protein</fullName>
    </submittedName>
</protein>
<dbReference type="Pfam" id="PF08534">
    <property type="entry name" value="Redoxin"/>
    <property type="match status" value="1"/>
</dbReference>
<evidence type="ECO:0000313" key="2">
    <source>
        <dbReference type="EMBL" id="MCM1987261.1"/>
    </source>
</evidence>
<name>A0A9E4ZFR1_9EURY</name>
<evidence type="ECO:0000259" key="1">
    <source>
        <dbReference type="PROSITE" id="PS51352"/>
    </source>
</evidence>
<dbReference type="PANTHER" id="PTHR42852">
    <property type="entry name" value="THIOL:DISULFIDE INTERCHANGE PROTEIN DSBE"/>
    <property type="match status" value="1"/>
</dbReference>
<accession>A0A9E4ZFR1</accession>
<proteinExistence type="predicted"/>
<dbReference type="InterPro" id="IPR036249">
    <property type="entry name" value="Thioredoxin-like_sf"/>
</dbReference>
<dbReference type="PROSITE" id="PS51352">
    <property type="entry name" value="THIOREDOXIN_2"/>
    <property type="match status" value="1"/>
</dbReference>
<keyword evidence="3" id="KW-1185">Reference proteome</keyword>
<sequence>MYDIKHSYSLFIAFIITLVLISGCISSETNEGTEPDEVIDWKEVQLTDTITGDTFKISDFEGQTVMLEAFAVWCPTCLQQQKEMEELAGIEPSVIHISLDTDPNEDAELVRDHAEKNGFDWYFAVAPIEMTESLIDEFGVGVVNAPSAPVILICNDQSTRLLDRGLKQSDELITELDEGC</sequence>
<dbReference type="PANTHER" id="PTHR42852:SF13">
    <property type="entry name" value="PROTEIN DIPZ"/>
    <property type="match status" value="1"/>
</dbReference>
<reference evidence="2" key="2">
    <citation type="submission" date="2021-04" db="EMBL/GenBank/DDBJ databases">
        <authorList>
            <person name="Dong X."/>
        </authorList>
    </citation>
    <scope>NUCLEOTIDE SEQUENCE</scope>
    <source>
        <strain evidence="2">LLY</strain>
    </source>
</reference>
<organism evidence="2 3">
    <name type="scientific">Methanococcoides seepicolus</name>
    <dbReference type="NCBI Taxonomy" id="2828780"/>
    <lineage>
        <taxon>Archaea</taxon>
        <taxon>Methanobacteriati</taxon>
        <taxon>Methanobacteriota</taxon>
        <taxon>Stenosarchaea group</taxon>
        <taxon>Methanomicrobia</taxon>
        <taxon>Methanosarcinales</taxon>
        <taxon>Methanosarcinaceae</taxon>
        <taxon>Methanococcoides</taxon>
    </lineage>
</organism>
<dbReference type="Proteomes" id="UP001056766">
    <property type="component" value="Unassembled WGS sequence"/>
</dbReference>